<reference evidence="4 5" key="1">
    <citation type="submission" date="2016-10" db="EMBL/GenBank/DDBJ databases">
        <authorList>
            <person name="de Groot N.N."/>
        </authorList>
    </citation>
    <scope>NUCLEOTIDE SEQUENCE [LARGE SCALE GENOMIC DNA]</scope>
    <source>
        <strain evidence="4 5">GAS232</strain>
    </source>
</reference>
<dbReference type="InterPro" id="IPR037120">
    <property type="entry name" value="Haem_peroxidase_sf_animal"/>
</dbReference>
<name>A0A1G7NXS9_9BACT</name>
<dbReference type="PROSITE" id="PS50292">
    <property type="entry name" value="PEROXIDASE_3"/>
    <property type="match status" value="1"/>
</dbReference>
<accession>A0A1G7NXS9</accession>
<dbReference type="GO" id="GO:0006979">
    <property type="term" value="P:response to oxidative stress"/>
    <property type="evidence" value="ECO:0007669"/>
    <property type="project" value="InterPro"/>
</dbReference>
<dbReference type="PANTHER" id="PTHR11475:SF4">
    <property type="entry name" value="CHORION PEROXIDASE"/>
    <property type="match status" value="1"/>
</dbReference>
<keyword evidence="2" id="KW-0964">Secreted</keyword>
<keyword evidence="3" id="KW-0325">Glycoprotein</keyword>
<dbReference type="GO" id="GO:0004601">
    <property type="term" value="F:peroxidase activity"/>
    <property type="evidence" value="ECO:0007669"/>
    <property type="project" value="UniProtKB-KW"/>
</dbReference>
<keyword evidence="5" id="KW-1185">Reference proteome</keyword>
<protein>
    <submittedName>
        <fullName evidence="4">Animal haem peroxidase</fullName>
    </submittedName>
</protein>
<keyword evidence="4" id="KW-0560">Oxidoreductase</keyword>
<dbReference type="Proteomes" id="UP000182427">
    <property type="component" value="Chromosome I"/>
</dbReference>
<evidence type="ECO:0000313" key="5">
    <source>
        <dbReference type="Proteomes" id="UP000182427"/>
    </source>
</evidence>
<evidence type="ECO:0000256" key="1">
    <source>
        <dbReference type="ARBA" id="ARBA00004613"/>
    </source>
</evidence>
<keyword evidence="4" id="KW-0575">Peroxidase</keyword>
<evidence type="ECO:0000313" key="4">
    <source>
        <dbReference type="EMBL" id="SDF78832.1"/>
    </source>
</evidence>
<sequence length="437" mass="49045">MPDHCLARLGATAPIDAPLVPVHYARMFPSLPAFRAEEQFLRALGRIGGVCDCEDTDDTPESLAESAAGWPIFGQFVAHDITADRSHLRSETDTAGLINARSPKLDLECLYGDGPTGHPYLFQRDDPAKFRLGKDDSDLQRNADETAIIGDPRNDSHQLISQFHLAMLKAHNAFVDEAREQGIEEAFVFDEASRQLRWHYQWIILHEFLPSLVGEQVAADALQEGSRYFHPGDHVFLPLEFADAAYRYGHAQIRHRYQLNAHSGLLPLFPDLLGFRPVPREHLIDWSMFFDTVGAPAAQRAKKMDGRLVRSLLQLPLAITGECEIEDYQSLAVRDLQRGQGVGLPSGEAVARYIGVSPLDAEQIGLTAIDWHEETPLWYYILREAAVLEDGQRLGPVGARIVTDVFLGLIDADRKSFRHSEEEWRPRKTLSDLLVRS</sequence>
<dbReference type="PANTHER" id="PTHR11475">
    <property type="entry name" value="OXIDASE/PEROXIDASE"/>
    <property type="match status" value="1"/>
</dbReference>
<dbReference type="Pfam" id="PF03098">
    <property type="entry name" value="An_peroxidase"/>
    <property type="match status" value="1"/>
</dbReference>
<dbReference type="GO" id="GO:0005576">
    <property type="term" value="C:extracellular region"/>
    <property type="evidence" value="ECO:0007669"/>
    <property type="project" value="UniProtKB-SubCell"/>
</dbReference>
<dbReference type="SUPFAM" id="SSF48113">
    <property type="entry name" value="Heme-dependent peroxidases"/>
    <property type="match status" value="1"/>
</dbReference>
<dbReference type="GO" id="GO:0020037">
    <property type="term" value="F:heme binding"/>
    <property type="evidence" value="ECO:0007669"/>
    <property type="project" value="InterPro"/>
</dbReference>
<gene>
    <name evidence="4" type="ORF">SAMN05444167_3317</name>
</gene>
<organism evidence="4 5">
    <name type="scientific">Terriglobus roseus</name>
    <dbReference type="NCBI Taxonomy" id="392734"/>
    <lineage>
        <taxon>Bacteria</taxon>
        <taxon>Pseudomonadati</taxon>
        <taxon>Acidobacteriota</taxon>
        <taxon>Terriglobia</taxon>
        <taxon>Terriglobales</taxon>
        <taxon>Acidobacteriaceae</taxon>
        <taxon>Terriglobus</taxon>
    </lineage>
</organism>
<dbReference type="AlphaFoldDB" id="A0A1G7NXS9"/>
<comment type="subcellular location">
    <subcellularLocation>
        <location evidence="1">Secreted</location>
    </subcellularLocation>
</comment>
<dbReference type="Gene3D" id="1.10.640.10">
    <property type="entry name" value="Haem peroxidase domain superfamily, animal type"/>
    <property type="match status" value="1"/>
</dbReference>
<evidence type="ECO:0000256" key="3">
    <source>
        <dbReference type="ARBA" id="ARBA00023180"/>
    </source>
</evidence>
<dbReference type="InterPro" id="IPR010255">
    <property type="entry name" value="Haem_peroxidase_sf"/>
</dbReference>
<proteinExistence type="predicted"/>
<dbReference type="EMBL" id="LT629690">
    <property type="protein sequence ID" value="SDF78832.1"/>
    <property type="molecule type" value="Genomic_DNA"/>
</dbReference>
<evidence type="ECO:0000256" key="2">
    <source>
        <dbReference type="ARBA" id="ARBA00022525"/>
    </source>
</evidence>
<dbReference type="InterPro" id="IPR019791">
    <property type="entry name" value="Haem_peroxidase_animal"/>
</dbReference>